<gene>
    <name evidence="1" type="ORF">OVN521_LOCUS22271</name>
</gene>
<reference evidence="1" key="1">
    <citation type="submission" date="2021-02" db="EMBL/GenBank/DDBJ databases">
        <authorList>
            <person name="Nowell W R."/>
        </authorList>
    </citation>
    <scope>NUCLEOTIDE SEQUENCE</scope>
</reference>
<evidence type="ECO:0000313" key="2">
    <source>
        <dbReference type="Proteomes" id="UP000663866"/>
    </source>
</evidence>
<dbReference type="EMBL" id="CAJOBG010004794">
    <property type="protein sequence ID" value="CAF4126497.1"/>
    <property type="molecule type" value="Genomic_DNA"/>
</dbReference>
<sequence length="79" mass="9387">VLVLLPLIRLIRLLQGVLKKSTDRKIIESFVESIIYMLCSIANGGRFYTFMFSSPRFRRLVKNRISWWRRRTRIGPMAT</sequence>
<name>A0A819WRG8_9BILA</name>
<protein>
    <submittedName>
        <fullName evidence="1">Uncharacterized protein</fullName>
    </submittedName>
</protein>
<evidence type="ECO:0000313" key="1">
    <source>
        <dbReference type="EMBL" id="CAF4126497.1"/>
    </source>
</evidence>
<dbReference type="Proteomes" id="UP000663866">
    <property type="component" value="Unassembled WGS sequence"/>
</dbReference>
<proteinExistence type="predicted"/>
<dbReference type="AlphaFoldDB" id="A0A819WRG8"/>
<accession>A0A819WRG8</accession>
<keyword evidence="2" id="KW-1185">Reference proteome</keyword>
<organism evidence="1 2">
    <name type="scientific">Rotaria magnacalcarata</name>
    <dbReference type="NCBI Taxonomy" id="392030"/>
    <lineage>
        <taxon>Eukaryota</taxon>
        <taxon>Metazoa</taxon>
        <taxon>Spiralia</taxon>
        <taxon>Gnathifera</taxon>
        <taxon>Rotifera</taxon>
        <taxon>Eurotatoria</taxon>
        <taxon>Bdelloidea</taxon>
        <taxon>Philodinida</taxon>
        <taxon>Philodinidae</taxon>
        <taxon>Rotaria</taxon>
    </lineage>
</organism>
<feature type="non-terminal residue" evidence="1">
    <location>
        <position position="1"/>
    </location>
</feature>
<comment type="caution">
    <text evidence="1">The sequence shown here is derived from an EMBL/GenBank/DDBJ whole genome shotgun (WGS) entry which is preliminary data.</text>
</comment>